<comment type="similarity">
    <text evidence="1">Belongs to the short-chain dehydrogenases/reductases (SDR) family.</text>
</comment>
<name>A0A6V7NH68_ANACO</name>
<dbReference type="InterPro" id="IPR002347">
    <property type="entry name" value="SDR_fam"/>
</dbReference>
<evidence type="ECO:0000256" key="2">
    <source>
        <dbReference type="ARBA" id="ARBA00023002"/>
    </source>
</evidence>
<evidence type="ECO:0000313" key="4">
    <source>
        <dbReference type="EMBL" id="CAD1817925.1"/>
    </source>
</evidence>
<dbReference type="Pfam" id="PF00106">
    <property type="entry name" value="adh_short"/>
    <property type="match status" value="1"/>
</dbReference>
<organism evidence="4">
    <name type="scientific">Ananas comosus var. bracteatus</name>
    <name type="common">red pineapple</name>
    <dbReference type="NCBI Taxonomy" id="296719"/>
    <lineage>
        <taxon>Eukaryota</taxon>
        <taxon>Viridiplantae</taxon>
        <taxon>Streptophyta</taxon>
        <taxon>Embryophyta</taxon>
        <taxon>Tracheophyta</taxon>
        <taxon>Spermatophyta</taxon>
        <taxon>Magnoliopsida</taxon>
        <taxon>Liliopsida</taxon>
        <taxon>Poales</taxon>
        <taxon>Bromeliaceae</taxon>
        <taxon>Bromelioideae</taxon>
        <taxon>Ananas</taxon>
    </lineage>
</organism>
<reference evidence="4" key="1">
    <citation type="submission" date="2020-07" db="EMBL/GenBank/DDBJ databases">
        <authorList>
            <person name="Lin J."/>
        </authorList>
    </citation>
    <scope>NUCLEOTIDE SEQUENCE</scope>
</reference>
<dbReference type="PANTHER" id="PTHR43180:SF30">
    <property type="entry name" value="MOMILACTONE A SYNTHASE"/>
    <property type="match status" value="1"/>
</dbReference>
<keyword evidence="2" id="KW-0560">Oxidoreductase</keyword>
<evidence type="ECO:0000256" key="3">
    <source>
        <dbReference type="SAM" id="MobiDB-lite"/>
    </source>
</evidence>
<feature type="compositionally biased region" description="Polar residues" evidence="3">
    <location>
        <begin position="1"/>
        <end position="10"/>
    </location>
</feature>
<dbReference type="Gene3D" id="3.40.50.720">
    <property type="entry name" value="NAD(P)-binding Rossmann-like Domain"/>
    <property type="match status" value="1"/>
</dbReference>
<dbReference type="GO" id="GO:0016491">
    <property type="term" value="F:oxidoreductase activity"/>
    <property type="evidence" value="ECO:0007669"/>
    <property type="project" value="UniProtKB-KW"/>
</dbReference>
<dbReference type="EMBL" id="LR862138">
    <property type="protein sequence ID" value="CAD1817925.1"/>
    <property type="molecule type" value="Genomic_DNA"/>
</dbReference>
<gene>
    <name evidence="4" type="ORF">CB5_LOCUS1136</name>
</gene>
<dbReference type="PANTHER" id="PTHR43180">
    <property type="entry name" value="3-OXOACYL-(ACYL-CARRIER-PROTEIN) REDUCTASE (AFU_ORTHOLOGUE AFUA_6G11210)"/>
    <property type="match status" value="1"/>
</dbReference>
<dbReference type="InterPro" id="IPR036291">
    <property type="entry name" value="NAD(P)-bd_dom_sf"/>
</dbReference>
<feature type="region of interest" description="Disordered" evidence="3">
    <location>
        <begin position="1"/>
        <end position="45"/>
    </location>
</feature>
<proteinExistence type="inferred from homology"/>
<sequence>MCETFTQQPSAAPRASEQQAPPPTTPMAAAATAVPPPATVPTAPVAPLGEASQMSEAEQERMTERLARFCRFDPPHFDGSRTEPWVVVGWVSAMEKLFKDLFIPELEGKVAVITGGASGIGECTARLFCRHGAKVVIADIQDELGKSVCDELGPAAASFVHCDVTNEDDVSNAVDHAVAKFGKLDIMFNNADEAF</sequence>
<protein>
    <submittedName>
        <fullName evidence="4">Uncharacterized protein</fullName>
    </submittedName>
</protein>
<accession>A0A6V7NH68</accession>
<dbReference type="PRINTS" id="PR00081">
    <property type="entry name" value="GDHRDH"/>
</dbReference>
<dbReference type="SUPFAM" id="SSF51735">
    <property type="entry name" value="NAD(P)-binding Rossmann-fold domains"/>
    <property type="match status" value="1"/>
</dbReference>
<evidence type="ECO:0000256" key="1">
    <source>
        <dbReference type="ARBA" id="ARBA00006484"/>
    </source>
</evidence>
<dbReference type="AlphaFoldDB" id="A0A6V7NH68"/>